<evidence type="ECO:0000313" key="3">
    <source>
        <dbReference type="EMBL" id="KAG1553081.1"/>
    </source>
</evidence>
<evidence type="ECO:0000313" key="4">
    <source>
        <dbReference type="Proteomes" id="UP000717996"/>
    </source>
</evidence>
<name>A0A9P6YNA0_RHIOR</name>
<evidence type="ECO:0000256" key="2">
    <source>
        <dbReference type="SAM" id="MobiDB-lite"/>
    </source>
</evidence>
<protein>
    <submittedName>
        <fullName evidence="3">Uncharacterized protein</fullName>
    </submittedName>
</protein>
<keyword evidence="1" id="KW-0175">Coiled coil</keyword>
<comment type="caution">
    <text evidence="3">The sequence shown here is derived from an EMBL/GenBank/DDBJ whole genome shotgun (WGS) entry which is preliminary data.</text>
</comment>
<feature type="compositionally biased region" description="Basic and acidic residues" evidence="2">
    <location>
        <begin position="7"/>
        <end position="18"/>
    </location>
</feature>
<sequence>MTFRASFEPKDARIISKEDTDEDIDDDDEKKKRKRTGTQALVEFLNTTSPEEFQKPVHKRSSFFGRRRKSNQSPLKKNYIDLISSPFKKAPAMLPRRDSCYSSSSTTAVRHMQLVSSIVLEDEKSTLQTLEEEEEEEGALGGKNQGDHDTLIEKGLEQRLERYRALNNNQKPSDIVTQSLAHEHVVALENMIKQQPRPSREKKRTRHVQVQTMPFEETKAEKPKEYSLQERYDQMEYELKQERILRQRLQATLEEAMDQFEVLSGMAYKKLREVWEEKVRWENACMQVKERCWQDHQQQILGCDISSTSISSNNNSQVSCHQDDVSLIIEKSVL</sequence>
<gene>
    <name evidence="3" type="ORF">G6F51_000815</name>
</gene>
<feature type="region of interest" description="Disordered" evidence="2">
    <location>
        <begin position="126"/>
        <end position="149"/>
    </location>
</feature>
<feature type="compositionally biased region" description="Acidic residues" evidence="2">
    <location>
        <begin position="19"/>
        <end position="28"/>
    </location>
</feature>
<dbReference type="AlphaFoldDB" id="A0A9P6YNA0"/>
<feature type="region of interest" description="Disordered" evidence="2">
    <location>
        <begin position="1"/>
        <end position="36"/>
    </location>
</feature>
<dbReference type="Proteomes" id="UP000717996">
    <property type="component" value="Unassembled WGS sequence"/>
</dbReference>
<feature type="compositionally biased region" description="Basic residues" evidence="2">
    <location>
        <begin position="56"/>
        <end position="70"/>
    </location>
</feature>
<evidence type="ECO:0000256" key="1">
    <source>
        <dbReference type="SAM" id="Coils"/>
    </source>
</evidence>
<dbReference type="OrthoDB" id="2289096at2759"/>
<accession>A0A9P6YNA0</accession>
<feature type="region of interest" description="Disordered" evidence="2">
    <location>
        <begin position="48"/>
        <end position="72"/>
    </location>
</feature>
<organism evidence="3 4">
    <name type="scientific">Rhizopus oryzae</name>
    <name type="common">Mucormycosis agent</name>
    <name type="synonym">Rhizopus arrhizus var. delemar</name>
    <dbReference type="NCBI Taxonomy" id="64495"/>
    <lineage>
        <taxon>Eukaryota</taxon>
        <taxon>Fungi</taxon>
        <taxon>Fungi incertae sedis</taxon>
        <taxon>Mucoromycota</taxon>
        <taxon>Mucoromycotina</taxon>
        <taxon>Mucoromycetes</taxon>
        <taxon>Mucorales</taxon>
        <taxon>Mucorineae</taxon>
        <taxon>Rhizopodaceae</taxon>
        <taxon>Rhizopus</taxon>
    </lineage>
</organism>
<feature type="coiled-coil region" evidence="1">
    <location>
        <begin position="232"/>
        <end position="259"/>
    </location>
</feature>
<dbReference type="EMBL" id="JAANIT010000052">
    <property type="protein sequence ID" value="KAG1553081.1"/>
    <property type="molecule type" value="Genomic_DNA"/>
</dbReference>
<proteinExistence type="predicted"/>
<reference evidence="3" key="1">
    <citation type="journal article" date="2020" name="Microb. Genom.">
        <title>Genetic diversity of clinical and environmental Mucorales isolates obtained from an investigation of mucormycosis cases among solid organ transplant recipients.</title>
        <authorList>
            <person name="Nguyen M.H."/>
            <person name="Kaul D."/>
            <person name="Muto C."/>
            <person name="Cheng S.J."/>
            <person name="Richter R.A."/>
            <person name="Bruno V.M."/>
            <person name="Liu G."/>
            <person name="Beyhan S."/>
            <person name="Sundermann A.J."/>
            <person name="Mounaud S."/>
            <person name="Pasculle A.W."/>
            <person name="Nierman W.C."/>
            <person name="Driscoll E."/>
            <person name="Cumbie R."/>
            <person name="Clancy C.J."/>
            <person name="Dupont C.L."/>
        </authorList>
    </citation>
    <scope>NUCLEOTIDE SEQUENCE</scope>
    <source>
        <strain evidence="3">GL16</strain>
    </source>
</reference>